<reference evidence="3" key="2">
    <citation type="submission" date="2020-09" db="EMBL/GenBank/DDBJ databases">
        <authorList>
            <person name="Sun Q."/>
            <person name="Ohkuma M."/>
        </authorList>
    </citation>
    <scope>NUCLEOTIDE SEQUENCE</scope>
    <source>
        <strain evidence="3">JCM 19018</strain>
    </source>
</reference>
<dbReference type="Pfam" id="PF01497">
    <property type="entry name" value="Peripla_BP_2"/>
    <property type="match status" value="1"/>
</dbReference>
<dbReference type="Gene3D" id="3.40.50.1980">
    <property type="entry name" value="Nitrogenase molybdenum iron protein domain"/>
    <property type="match status" value="2"/>
</dbReference>
<dbReference type="CDD" id="cd01144">
    <property type="entry name" value="BtuF"/>
    <property type="match status" value="1"/>
</dbReference>
<accession>A0A830EG56</accession>
<dbReference type="PROSITE" id="PS50983">
    <property type="entry name" value="FE_B12_PBP"/>
    <property type="match status" value="1"/>
</dbReference>
<dbReference type="RefSeq" id="WP_188974883.1">
    <property type="nucleotide sequence ID" value="NZ_BMPD01000001.1"/>
</dbReference>
<dbReference type="Proteomes" id="UP000614221">
    <property type="component" value="Unassembled WGS sequence"/>
</dbReference>
<dbReference type="PANTHER" id="PTHR42860">
    <property type="entry name" value="VITAMIN B12-BINDING PROTEIN"/>
    <property type="match status" value="1"/>
</dbReference>
<proteinExistence type="predicted"/>
<feature type="compositionally biased region" description="Basic and acidic residues" evidence="1">
    <location>
        <begin position="27"/>
        <end position="45"/>
    </location>
</feature>
<sequence>MRVVTLLPSATEIVYALGVEPVGVSHECDHPPAAREKPSVNRSRVDPTASSGEINEQVAAAEESDGVYAIDHETLAELEPDLIVTQGVCDVCAVDHVVVAEAVEELGLDADVLTLDVHSLDDLFESIHRVGAAVERDERAAELVADLRDRVAAVETTATRAETAPRVAVLDWLDPVMAAGHWVPEMIEMAGGTYGMEEDGAHSRPREWKEVVEYDPEVLVAAPCGFDVAQTRENLTDLTRRPGFDDLTAVRDGRAYVMDGHHYVNRSGPRLVDTLEFLAALVHPDLFETPPRDAVVELGTVRA</sequence>
<reference evidence="3" key="1">
    <citation type="journal article" date="2014" name="Int. J. Syst. Evol. Microbiol.">
        <title>Complete genome sequence of Corynebacterium casei LMG S-19264T (=DSM 44701T), isolated from a smear-ripened cheese.</title>
        <authorList>
            <consortium name="US DOE Joint Genome Institute (JGI-PGF)"/>
            <person name="Walter F."/>
            <person name="Albersmeier A."/>
            <person name="Kalinowski J."/>
            <person name="Ruckert C."/>
        </authorList>
    </citation>
    <scope>NUCLEOTIDE SEQUENCE</scope>
    <source>
        <strain evidence="3">JCM 19018</strain>
    </source>
</reference>
<name>A0A830EG56_9EURY</name>
<dbReference type="OrthoDB" id="9784at2157"/>
<evidence type="ECO:0000313" key="3">
    <source>
        <dbReference type="EMBL" id="GGK54484.1"/>
    </source>
</evidence>
<dbReference type="InterPro" id="IPR051030">
    <property type="entry name" value="Vitamin_B12-ABC_binding"/>
</dbReference>
<protein>
    <submittedName>
        <fullName evidence="3">Cobalamin-binding protein</fullName>
    </submittedName>
</protein>
<dbReference type="SUPFAM" id="SSF53807">
    <property type="entry name" value="Helical backbone' metal receptor"/>
    <property type="match status" value="1"/>
</dbReference>
<feature type="domain" description="Fe/B12 periplasmic-binding" evidence="2">
    <location>
        <begin position="2"/>
        <end position="286"/>
    </location>
</feature>
<evidence type="ECO:0000313" key="4">
    <source>
        <dbReference type="Proteomes" id="UP000614221"/>
    </source>
</evidence>
<organism evidence="3 4">
    <name type="scientific">Haloarcula sebkhae</name>
    <dbReference type="NCBI Taxonomy" id="932660"/>
    <lineage>
        <taxon>Archaea</taxon>
        <taxon>Methanobacteriati</taxon>
        <taxon>Methanobacteriota</taxon>
        <taxon>Stenosarchaea group</taxon>
        <taxon>Halobacteria</taxon>
        <taxon>Halobacteriales</taxon>
        <taxon>Haloarculaceae</taxon>
        <taxon>Haloarcula</taxon>
    </lineage>
</organism>
<dbReference type="EMBL" id="BMPD01000001">
    <property type="protein sequence ID" value="GGK54484.1"/>
    <property type="molecule type" value="Genomic_DNA"/>
</dbReference>
<evidence type="ECO:0000259" key="2">
    <source>
        <dbReference type="PROSITE" id="PS50983"/>
    </source>
</evidence>
<dbReference type="AlphaFoldDB" id="A0A830EG56"/>
<comment type="caution">
    <text evidence="3">The sequence shown here is derived from an EMBL/GenBank/DDBJ whole genome shotgun (WGS) entry which is preliminary data.</text>
</comment>
<dbReference type="InterPro" id="IPR002491">
    <property type="entry name" value="ABC_transptr_periplasmic_BD"/>
</dbReference>
<evidence type="ECO:0000256" key="1">
    <source>
        <dbReference type="SAM" id="MobiDB-lite"/>
    </source>
</evidence>
<dbReference type="PANTHER" id="PTHR42860:SF1">
    <property type="entry name" value="VITAMIN B12-BINDING PROTEIN"/>
    <property type="match status" value="1"/>
</dbReference>
<gene>
    <name evidence="3" type="ORF">GCM10009067_03740</name>
</gene>
<feature type="region of interest" description="Disordered" evidence="1">
    <location>
        <begin position="27"/>
        <end position="52"/>
    </location>
</feature>